<accession>A0A0K2UXS5</accession>
<reference evidence="1" key="1">
    <citation type="submission" date="2014-05" db="EMBL/GenBank/DDBJ databases">
        <authorList>
            <person name="Chronopoulou M."/>
        </authorList>
    </citation>
    <scope>NUCLEOTIDE SEQUENCE</scope>
    <source>
        <tissue evidence="1">Whole organism</tissue>
    </source>
</reference>
<dbReference type="AlphaFoldDB" id="A0A0K2UXS5"/>
<sequence length="51" mass="6164">IFLQTLKIKMFYYYFYIKSFLLPNYKKISSQKESRARGALSAIKLKERPIE</sequence>
<evidence type="ECO:0000313" key="1">
    <source>
        <dbReference type="EMBL" id="CDW42865.1"/>
    </source>
</evidence>
<feature type="non-terminal residue" evidence="1">
    <location>
        <position position="1"/>
    </location>
</feature>
<dbReference type="EMBL" id="HACA01025504">
    <property type="protein sequence ID" value="CDW42865.1"/>
    <property type="molecule type" value="Transcribed_RNA"/>
</dbReference>
<organism evidence="1">
    <name type="scientific">Lepeophtheirus salmonis</name>
    <name type="common">Salmon louse</name>
    <name type="synonym">Caligus salmonis</name>
    <dbReference type="NCBI Taxonomy" id="72036"/>
    <lineage>
        <taxon>Eukaryota</taxon>
        <taxon>Metazoa</taxon>
        <taxon>Ecdysozoa</taxon>
        <taxon>Arthropoda</taxon>
        <taxon>Crustacea</taxon>
        <taxon>Multicrustacea</taxon>
        <taxon>Hexanauplia</taxon>
        <taxon>Copepoda</taxon>
        <taxon>Siphonostomatoida</taxon>
        <taxon>Caligidae</taxon>
        <taxon>Lepeophtheirus</taxon>
    </lineage>
</organism>
<proteinExistence type="predicted"/>
<name>A0A0K2UXS5_LEPSM</name>
<protein>
    <submittedName>
        <fullName evidence="1">Uncharacterized protein</fullName>
    </submittedName>
</protein>